<dbReference type="Pfam" id="PF02446">
    <property type="entry name" value="Glyco_hydro_77"/>
    <property type="match status" value="2"/>
</dbReference>
<evidence type="ECO:0000256" key="1">
    <source>
        <dbReference type="ARBA" id="ARBA00000439"/>
    </source>
</evidence>
<accession>A0A176WTQ6</accession>
<evidence type="ECO:0000313" key="10">
    <source>
        <dbReference type="Proteomes" id="UP000077202"/>
    </source>
</evidence>
<dbReference type="EMBL" id="LVLJ01000095">
    <property type="protein sequence ID" value="OAE35686.1"/>
    <property type="molecule type" value="Genomic_DNA"/>
</dbReference>
<sequence>MASSLSISPQLSSNCLKSNLQRAEKFVCRSCSQFGRILAPLKLSCRGNSSNIAVHSVVKGKKRMNAVGAPVVAPIARYAPGDDLPEDYTEDDPTKTALERRAGILMHPTSLPGPYGIGELGDEALRFLDWLKAAGCTVWQVLPLVPPGRKSGEDGSPYAGQDANCGNTLLISLDELVKWGLLDRADLPRKIPVNRIDFDAVAKVKDPLLIKAGKALIKSDGGLKEEMEKFRKTPSISAWLEEAALFAAIDSNIDANCWWEWPSELRDRNPKALDAARKKYKDYWKAIHKYANESGIRIIGDMPIYVGGHSADVWANRSSFMLDEDTGEPTMVSGVPPDAFSDVGQLWGSPLYNWRAMAKDNYKWWVGPREPFFEAIKKNLGKLDIIAEDLGIITSDVVALRRAIKAPGMAVLQFAFGSDPQNPHLPHNHEVDQVVYPGTHDNDTVLGWWLRITDEEKEAVKQYLRLTSDEDISWEFIGASLSSVARTVIVPMQDVLSLDNSARMNTPAVQAGNWGWRVGETGVFIKLAKEKDRLRALLKYYNRLARKHYCPI</sequence>
<keyword evidence="5" id="KW-0808">Transferase</keyword>
<protein>
    <recommendedName>
        <fullName evidence="3">4-alpha-glucanotransferase</fullName>
        <ecNumber evidence="3">2.4.1.25</ecNumber>
    </recommendedName>
    <alternativeName>
        <fullName evidence="7">Amylomaltase</fullName>
    </alternativeName>
    <alternativeName>
        <fullName evidence="8">Disproportionating enzyme</fullName>
    </alternativeName>
</protein>
<dbReference type="PANTHER" id="PTHR32438:SF5">
    <property type="entry name" value="4-ALPHA-GLUCANOTRANSFERASE DPE1, CHLOROPLASTIC_AMYLOPLASTIC"/>
    <property type="match status" value="1"/>
</dbReference>
<evidence type="ECO:0000256" key="4">
    <source>
        <dbReference type="ARBA" id="ARBA00022676"/>
    </source>
</evidence>
<evidence type="ECO:0000256" key="6">
    <source>
        <dbReference type="ARBA" id="ARBA00023277"/>
    </source>
</evidence>
<evidence type="ECO:0000256" key="7">
    <source>
        <dbReference type="ARBA" id="ARBA00031423"/>
    </source>
</evidence>
<gene>
    <name evidence="9" type="ORF">AXG93_1154s1400</name>
</gene>
<dbReference type="GO" id="GO:0004134">
    <property type="term" value="F:4-alpha-glucanotransferase activity"/>
    <property type="evidence" value="ECO:0007669"/>
    <property type="project" value="UniProtKB-EC"/>
</dbReference>
<dbReference type="PANTHER" id="PTHR32438">
    <property type="entry name" value="4-ALPHA-GLUCANOTRANSFERASE DPE1, CHLOROPLASTIC/AMYLOPLASTIC"/>
    <property type="match status" value="1"/>
</dbReference>
<dbReference type="Proteomes" id="UP000077202">
    <property type="component" value="Unassembled WGS sequence"/>
</dbReference>
<keyword evidence="10" id="KW-1185">Reference proteome</keyword>
<dbReference type="AlphaFoldDB" id="A0A176WTQ6"/>
<evidence type="ECO:0000256" key="2">
    <source>
        <dbReference type="ARBA" id="ARBA00005684"/>
    </source>
</evidence>
<keyword evidence="4" id="KW-0328">Glycosyltransferase</keyword>
<evidence type="ECO:0000256" key="8">
    <source>
        <dbReference type="ARBA" id="ARBA00031501"/>
    </source>
</evidence>
<dbReference type="Gene3D" id="3.20.20.80">
    <property type="entry name" value="Glycosidases"/>
    <property type="match status" value="2"/>
</dbReference>
<proteinExistence type="inferred from homology"/>
<dbReference type="InterPro" id="IPR017853">
    <property type="entry name" value="GH"/>
</dbReference>
<evidence type="ECO:0000313" key="9">
    <source>
        <dbReference type="EMBL" id="OAE35686.1"/>
    </source>
</evidence>
<dbReference type="GO" id="GO:0005975">
    <property type="term" value="P:carbohydrate metabolic process"/>
    <property type="evidence" value="ECO:0007669"/>
    <property type="project" value="InterPro"/>
</dbReference>
<comment type="catalytic activity">
    <reaction evidence="1">
        <text>Transfers a segment of a (1-&gt;4)-alpha-D-glucan to a new position in an acceptor, which may be glucose or a (1-&gt;4)-alpha-D-glucan.</text>
        <dbReference type="EC" id="2.4.1.25"/>
    </reaction>
</comment>
<comment type="similarity">
    <text evidence="2">Belongs to the disproportionating enzyme family.</text>
</comment>
<name>A0A176WTQ6_MARPO</name>
<dbReference type="SUPFAM" id="SSF51445">
    <property type="entry name" value="(Trans)glycosidases"/>
    <property type="match status" value="1"/>
</dbReference>
<dbReference type="InterPro" id="IPR003385">
    <property type="entry name" value="Glyco_hydro_77"/>
</dbReference>
<comment type="caution">
    <text evidence="9">The sequence shown here is derived from an EMBL/GenBank/DDBJ whole genome shotgun (WGS) entry which is preliminary data.</text>
</comment>
<reference evidence="9" key="1">
    <citation type="submission" date="2016-03" db="EMBL/GenBank/DDBJ databases">
        <title>Mechanisms controlling the formation of the plant cell surface in tip-growing cells are functionally conserved among land plants.</title>
        <authorList>
            <person name="Honkanen S."/>
            <person name="Jones V.A."/>
            <person name="Morieri G."/>
            <person name="Champion C."/>
            <person name="Hetherington A.J."/>
            <person name="Kelly S."/>
            <person name="Saint-Marcoux D."/>
            <person name="Proust H."/>
            <person name="Prescott H."/>
            <person name="Dolan L."/>
        </authorList>
    </citation>
    <scope>NUCLEOTIDE SEQUENCE [LARGE SCALE GENOMIC DNA]</scope>
    <source>
        <tissue evidence="9">Whole gametophyte</tissue>
    </source>
</reference>
<keyword evidence="6" id="KW-0119">Carbohydrate metabolism</keyword>
<organism evidence="9 10">
    <name type="scientific">Marchantia polymorpha subsp. ruderalis</name>
    <dbReference type="NCBI Taxonomy" id="1480154"/>
    <lineage>
        <taxon>Eukaryota</taxon>
        <taxon>Viridiplantae</taxon>
        <taxon>Streptophyta</taxon>
        <taxon>Embryophyta</taxon>
        <taxon>Marchantiophyta</taxon>
        <taxon>Marchantiopsida</taxon>
        <taxon>Marchantiidae</taxon>
        <taxon>Marchantiales</taxon>
        <taxon>Marchantiaceae</taxon>
        <taxon>Marchantia</taxon>
    </lineage>
</organism>
<evidence type="ECO:0000256" key="3">
    <source>
        <dbReference type="ARBA" id="ARBA00012560"/>
    </source>
</evidence>
<evidence type="ECO:0000256" key="5">
    <source>
        <dbReference type="ARBA" id="ARBA00022679"/>
    </source>
</evidence>
<dbReference type="EC" id="2.4.1.25" evidence="3"/>